<comment type="caution">
    <text evidence="2">The sequence shown here is derived from an EMBL/GenBank/DDBJ whole genome shotgun (WGS) entry which is preliminary data.</text>
</comment>
<name>A0A5A7Q1W0_STRAF</name>
<accession>A0A5A7Q1W0</accession>
<protein>
    <submittedName>
        <fullName evidence="2">3-isopropylmalate dehydratase large subunit</fullName>
    </submittedName>
</protein>
<reference evidence="3" key="1">
    <citation type="journal article" date="2019" name="Curr. Biol.">
        <title>Genome Sequence of Striga asiatica Provides Insight into the Evolution of Plant Parasitism.</title>
        <authorList>
            <person name="Yoshida S."/>
            <person name="Kim S."/>
            <person name="Wafula E.K."/>
            <person name="Tanskanen J."/>
            <person name="Kim Y.M."/>
            <person name="Honaas L."/>
            <person name="Yang Z."/>
            <person name="Spallek T."/>
            <person name="Conn C.E."/>
            <person name="Ichihashi Y."/>
            <person name="Cheong K."/>
            <person name="Cui S."/>
            <person name="Der J.P."/>
            <person name="Gundlach H."/>
            <person name="Jiao Y."/>
            <person name="Hori C."/>
            <person name="Ishida J.K."/>
            <person name="Kasahara H."/>
            <person name="Kiba T."/>
            <person name="Kim M.S."/>
            <person name="Koo N."/>
            <person name="Laohavisit A."/>
            <person name="Lee Y.H."/>
            <person name="Lumba S."/>
            <person name="McCourt P."/>
            <person name="Mortimer J.C."/>
            <person name="Mutuku J.M."/>
            <person name="Nomura T."/>
            <person name="Sasaki-Sekimoto Y."/>
            <person name="Seto Y."/>
            <person name="Wang Y."/>
            <person name="Wakatake T."/>
            <person name="Sakakibara H."/>
            <person name="Demura T."/>
            <person name="Yamaguchi S."/>
            <person name="Yoneyama K."/>
            <person name="Manabe R.I."/>
            <person name="Nelson D.C."/>
            <person name="Schulman A.H."/>
            <person name="Timko M.P."/>
            <person name="dePamphilis C.W."/>
            <person name="Choi D."/>
            <person name="Shirasu K."/>
        </authorList>
    </citation>
    <scope>NUCLEOTIDE SEQUENCE [LARGE SCALE GENOMIC DNA]</scope>
    <source>
        <strain evidence="3">cv. UVA1</strain>
    </source>
</reference>
<feature type="chain" id="PRO_5023080894" evidence="1">
    <location>
        <begin position="16"/>
        <end position="168"/>
    </location>
</feature>
<evidence type="ECO:0000256" key="1">
    <source>
        <dbReference type="SAM" id="SignalP"/>
    </source>
</evidence>
<dbReference type="Proteomes" id="UP000325081">
    <property type="component" value="Unassembled WGS sequence"/>
</dbReference>
<gene>
    <name evidence="2" type="ORF">STAS_15714</name>
</gene>
<feature type="signal peptide" evidence="1">
    <location>
        <begin position="1"/>
        <end position="15"/>
    </location>
</feature>
<keyword evidence="3" id="KW-1185">Reference proteome</keyword>
<keyword evidence="1" id="KW-0732">Signal</keyword>
<dbReference type="AlphaFoldDB" id="A0A5A7Q1W0"/>
<sequence>MVTFLILLQAPASYGLISSRASSRRGDGSALPSQAPLHYCPPEEMELLTLKFGAIPQKKKHVQGPDVYIPQSVAKLVDGPCPVHGKLHALEWNNFRKPSAEPPIKTLGKKDICIRSGNQGVVHTTGPQLQGKRQDVPECSAFGSNRTRLHQTPMRTADKQRFRESNLL</sequence>
<evidence type="ECO:0000313" key="2">
    <source>
        <dbReference type="EMBL" id="GER39119.1"/>
    </source>
</evidence>
<dbReference type="EMBL" id="BKCP01005572">
    <property type="protein sequence ID" value="GER39119.1"/>
    <property type="molecule type" value="Genomic_DNA"/>
</dbReference>
<organism evidence="2 3">
    <name type="scientific">Striga asiatica</name>
    <name type="common">Asiatic witchweed</name>
    <name type="synonym">Buchnera asiatica</name>
    <dbReference type="NCBI Taxonomy" id="4170"/>
    <lineage>
        <taxon>Eukaryota</taxon>
        <taxon>Viridiplantae</taxon>
        <taxon>Streptophyta</taxon>
        <taxon>Embryophyta</taxon>
        <taxon>Tracheophyta</taxon>
        <taxon>Spermatophyta</taxon>
        <taxon>Magnoliopsida</taxon>
        <taxon>eudicotyledons</taxon>
        <taxon>Gunneridae</taxon>
        <taxon>Pentapetalae</taxon>
        <taxon>asterids</taxon>
        <taxon>lamiids</taxon>
        <taxon>Lamiales</taxon>
        <taxon>Orobanchaceae</taxon>
        <taxon>Buchnereae</taxon>
        <taxon>Striga</taxon>
    </lineage>
</organism>
<evidence type="ECO:0000313" key="3">
    <source>
        <dbReference type="Proteomes" id="UP000325081"/>
    </source>
</evidence>
<proteinExistence type="predicted"/>